<keyword evidence="1" id="KW-0804">Transcription</keyword>
<evidence type="ECO:0000313" key="3">
    <source>
        <dbReference type="EMBL" id="PIT95980.1"/>
    </source>
</evidence>
<dbReference type="Proteomes" id="UP000228533">
    <property type="component" value="Unassembled WGS sequence"/>
</dbReference>
<proteinExistence type="predicted"/>
<gene>
    <name evidence="3" type="ORF">COT94_02940</name>
</gene>
<dbReference type="InterPro" id="IPR000943">
    <property type="entry name" value="RNA_pol_sigma70"/>
</dbReference>
<comment type="caution">
    <text evidence="3">The sequence shown here is derived from an EMBL/GenBank/DDBJ whole genome shotgun (WGS) entry which is preliminary data.</text>
</comment>
<dbReference type="InterPro" id="IPR038087">
    <property type="entry name" value="RNAP_delta_N_dom_sf"/>
</dbReference>
<dbReference type="InterPro" id="IPR013324">
    <property type="entry name" value="RNA_pol_sigma_r3/r4-like"/>
</dbReference>
<accession>A0A2M6WT62</accession>
<dbReference type="SUPFAM" id="SSF88659">
    <property type="entry name" value="Sigma3 and sigma4 domains of RNA polymerase sigma factors"/>
    <property type="match status" value="1"/>
</dbReference>
<protein>
    <recommendedName>
        <fullName evidence="2">HTH HARE-type domain-containing protein</fullName>
    </recommendedName>
</protein>
<organism evidence="3 4">
    <name type="scientific">Candidatus Falkowbacteria bacterium CG10_big_fil_rev_8_21_14_0_10_37_14</name>
    <dbReference type="NCBI Taxonomy" id="1974561"/>
    <lineage>
        <taxon>Bacteria</taxon>
        <taxon>Candidatus Falkowiibacteriota</taxon>
    </lineage>
</organism>
<evidence type="ECO:0000313" key="4">
    <source>
        <dbReference type="Proteomes" id="UP000228533"/>
    </source>
</evidence>
<feature type="domain" description="HTH HARE-type" evidence="2">
    <location>
        <begin position="271"/>
        <end position="335"/>
    </location>
</feature>
<dbReference type="PANTHER" id="PTHR30603">
    <property type="entry name" value="RNA POLYMERASE SIGMA FACTOR RPO"/>
    <property type="match status" value="1"/>
</dbReference>
<dbReference type="InterPro" id="IPR036388">
    <property type="entry name" value="WH-like_DNA-bd_sf"/>
</dbReference>
<dbReference type="Gene3D" id="1.10.10.10">
    <property type="entry name" value="Winged helix-like DNA-binding domain superfamily/Winged helix DNA-binding domain"/>
    <property type="match status" value="1"/>
</dbReference>
<dbReference type="GO" id="GO:0003700">
    <property type="term" value="F:DNA-binding transcription factor activity"/>
    <property type="evidence" value="ECO:0007669"/>
    <property type="project" value="InterPro"/>
</dbReference>
<dbReference type="Pfam" id="PF04545">
    <property type="entry name" value="Sigma70_r4"/>
    <property type="match status" value="1"/>
</dbReference>
<dbReference type="PROSITE" id="PS51913">
    <property type="entry name" value="HTH_HARE"/>
    <property type="match status" value="1"/>
</dbReference>
<name>A0A2M6WT62_9BACT</name>
<dbReference type="InterPro" id="IPR050239">
    <property type="entry name" value="Sigma-70_RNA_pol_init_factors"/>
</dbReference>
<dbReference type="InterPro" id="IPR007630">
    <property type="entry name" value="RNA_pol_sigma70_r4"/>
</dbReference>
<dbReference type="InterPro" id="IPR007759">
    <property type="entry name" value="Asxl_HARE-HTH"/>
</dbReference>
<reference evidence="4" key="1">
    <citation type="submission" date="2017-09" db="EMBL/GenBank/DDBJ databases">
        <title>Depth-based differentiation of microbial function through sediment-hosted aquifers and enrichment of novel symbionts in the deep terrestrial subsurface.</title>
        <authorList>
            <person name="Probst A.J."/>
            <person name="Ladd B."/>
            <person name="Jarett J.K."/>
            <person name="Geller-Mcgrath D.E."/>
            <person name="Sieber C.M.K."/>
            <person name="Emerson J.B."/>
            <person name="Anantharaman K."/>
            <person name="Thomas B.C."/>
            <person name="Malmstrom R."/>
            <person name="Stieglmeier M."/>
            <person name="Klingl A."/>
            <person name="Woyke T."/>
            <person name="Ryan C.M."/>
            <person name="Banfield J.F."/>
        </authorList>
    </citation>
    <scope>NUCLEOTIDE SEQUENCE [LARGE SCALE GENOMIC DNA]</scope>
</reference>
<sequence>MNAETILKQITSDQQQEGLSGFSIAQAIDNLLVILNKREQEVVKSRFGLGGSNKSTLEAIGKKHQLTRERVRQIETSSVAKLKKAKESEVTLNLLRQLLVGLAEEHSGVMDKQYFFDLLFQLSTDTSNLSKEAHGRYADFALTKLLDDSFAAIKNNQYFSNSIRLLSCDLAKMESVAEELVAHIKSLRKLLLTEEILDLIIDLESYKNNTEFLSPTSKIDFKELLARVVPDYSDKIYANRHLYNLLQTLDELEQNRFFAWGHKKWREVSPKTINDKIYLVLKNEGKPMYYGDIAKKIAEMGFDAKDVNVATTHNELILDDKYVLVGRGLYGLKEWGYQSGTVTEVISAILTELGPLTKEEIVEKVSKQRLVKQTTVNLALMNKLRFRKNDGRYELVK</sequence>
<dbReference type="PANTHER" id="PTHR30603:SF47">
    <property type="entry name" value="RNA POLYMERASE SIGMA FACTOR SIGD, CHLOROPLASTIC"/>
    <property type="match status" value="1"/>
</dbReference>
<evidence type="ECO:0000259" key="2">
    <source>
        <dbReference type="PROSITE" id="PS51913"/>
    </source>
</evidence>
<dbReference type="Gene3D" id="1.10.10.1250">
    <property type="entry name" value="RNA polymerase, subunit delta, N-terminal domain"/>
    <property type="match status" value="1"/>
</dbReference>
<dbReference type="EMBL" id="PFAM01000016">
    <property type="protein sequence ID" value="PIT95980.1"/>
    <property type="molecule type" value="Genomic_DNA"/>
</dbReference>
<dbReference type="GO" id="GO:0006352">
    <property type="term" value="P:DNA-templated transcription initiation"/>
    <property type="evidence" value="ECO:0007669"/>
    <property type="project" value="InterPro"/>
</dbReference>
<dbReference type="PRINTS" id="PR00046">
    <property type="entry name" value="SIGMA70FCT"/>
</dbReference>
<dbReference type="AlphaFoldDB" id="A0A2M6WT62"/>
<evidence type="ECO:0000256" key="1">
    <source>
        <dbReference type="ARBA" id="ARBA00023163"/>
    </source>
</evidence>